<evidence type="ECO:0000313" key="1">
    <source>
        <dbReference type="EMBL" id="KAI5957768.1"/>
    </source>
</evidence>
<dbReference type="AlphaFoldDB" id="A0AAD5BEE2"/>
<dbReference type="GeneID" id="76151094"/>
<accession>A0AAD5BEE2</accession>
<proteinExistence type="predicted"/>
<organism evidence="1 2">
    <name type="scientific">Candida theae</name>
    <dbReference type="NCBI Taxonomy" id="1198502"/>
    <lineage>
        <taxon>Eukaryota</taxon>
        <taxon>Fungi</taxon>
        <taxon>Dikarya</taxon>
        <taxon>Ascomycota</taxon>
        <taxon>Saccharomycotina</taxon>
        <taxon>Pichiomycetes</taxon>
        <taxon>Debaryomycetaceae</taxon>
        <taxon>Candida/Lodderomyces clade</taxon>
        <taxon>Candida</taxon>
    </lineage>
</organism>
<protein>
    <submittedName>
        <fullName evidence="1">Uncharacterized protein</fullName>
    </submittedName>
</protein>
<sequence length="122" mass="13948">MITNLSECIKHVIIQRLINVVDFGPHRDVDAGITDESRGDSVLVYEEGRRQEQNGTGGGFNRAAYREALRLSGFRYKKLGWSTILDYLYPSKFYPRLSDACANGESKIFIFLTNYKLLVELH</sequence>
<evidence type="ECO:0000313" key="2">
    <source>
        <dbReference type="Proteomes" id="UP001204833"/>
    </source>
</evidence>
<dbReference type="Proteomes" id="UP001204833">
    <property type="component" value="Unassembled WGS sequence"/>
</dbReference>
<dbReference type="RefSeq" id="XP_051608471.1">
    <property type="nucleotide sequence ID" value="XM_051752412.1"/>
</dbReference>
<gene>
    <name evidence="1" type="ORF">KGF57_003035</name>
</gene>
<reference evidence="1 2" key="1">
    <citation type="journal article" date="2022" name="DNA Res.">
        <title>Genome analysis of five recently described species of the CUG-Ser clade uncovers Candida theae as a new hybrid lineage with pathogenic potential in the Candida parapsilosis species complex.</title>
        <authorList>
            <person name="Mixao V."/>
            <person name="Del Olmo V."/>
            <person name="Hegedusova E."/>
            <person name="Saus E."/>
            <person name="Pryszcz L."/>
            <person name="Cillingova A."/>
            <person name="Nosek J."/>
            <person name="Gabaldon T."/>
        </authorList>
    </citation>
    <scope>NUCLEOTIDE SEQUENCE [LARGE SCALE GENOMIC DNA]</scope>
    <source>
        <strain evidence="1 2">CBS 12239</strain>
    </source>
</reference>
<name>A0AAD5BEE2_9ASCO</name>
<keyword evidence="2" id="KW-1185">Reference proteome</keyword>
<dbReference type="EMBL" id="JAIHNG010000120">
    <property type="protein sequence ID" value="KAI5957768.1"/>
    <property type="molecule type" value="Genomic_DNA"/>
</dbReference>
<comment type="caution">
    <text evidence="1">The sequence shown here is derived from an EMBL/GenBank/DDBJ whole genome shotgun (WGS) entry which is preliminary data.</text>
</comment>